<gene>
    <name evidence="2" type="ORF">FOZ63_029415</name>
</gene>
<dbReference type="AlphaFoldDB" id="A0A7J6QL33"/>
<comment type="caution">
    <text evidence="2">The sequence shown here is derived from an EMBL/GenBank/DDBJ whole genome shotgun (WGS) entry which is preliminary data.</text>
</comment>
<feature type="transmembrane region" description="Helical" evidence="1">
    <location>
        <begin position="97"/>
        <end position="119"/>
    </location>
</feature>
<accession>A0A7J6QL33</accession>
<keyword evidence="3" id="KW-1185">Reference proteome</keyword>
<feature type="transmembrane region" description="Helical" evidence="1">
    <location>
        <begin position="20"/>
        <end position="39"/>
    </location>
</feature>
<keyword evidence="1" id="KW-1133">Transmembrane helix</keyword>
<keyword evidence="1" id="KW-0812">Transmembrane</keyword>
<dbReference type="Proteomes" id="UP000553632">
    <property type="component" value="Unassembled WGS sequence"/>
</dbReference>
<evidence type="ECO:0000313" key="3">
    <source>
        <dbReference type="Proteomes" id="UP000553632"/>
    </source>
</evidence>
<evidence type="ECO:0000313" key="2">
    <source>
        <dbReference type="EMBL" id="KAF4708286.1"/>
    </source>
</evidence>
<name>A0A7J6QL33_PEROL</name>
<organism evidence="2 3">
    <name type="scientific">Perkinsus olseni</name>
    <name type="common">Perkinsus atlanticus</name>
    <dbReference type="NCBI Taxonomy" id="32597"/>
    <lineage>
        <taxon>Eukaryota</taxon>
        <taxon>Sar</taxon>
        <taxon>Alveolata</taxon>
        <taxon>Perkinsozoa</taxon>
        <taxon>Perkinsea</taxon>
        <taxon>Perkinsida</taxon>
        <taxon>Perkinsidae</taxon>
        <taxon>Perkinsus</taxon>
    </lineage>
</organism>
<protein>
    <submittedName>
        <fullName evidence="2">Uncharacterized protein</fullName>
    </submittedName>
</protein>
<evidence type="ECO:0000256" key="1">
    <source>
        <dbReference type="SAM" id="Phobius"/>
    </source>
</evidence>
<proteinExistence type="predicted"/>
<sequence>AFPTATEVPQQYDIRNGDLIYYMLFGVVIVPFQVGMDILMNHATELAHGVKIYDYMLYAKWRWRNRLTRWLFDDPRFDQSIGEQVQGVNHLCFSPQFYFIVAYYTWGMIMTLLGITTLLRKQANPFEDPAFVYYIAQQYIANRILDSTIRWMTFHLLWKPRDNASAKAFAASIKLGLKQKEMQTRTSEFRENFFHRHKEWILSNVGLIFTPRHSRQRYRAQLSGMYQNLLSLQSPFEYRMPDEDLLAGRIQPGLPGDEAGDILPIDDGEESDYELLGDALVTAGKRLTEDEERRAQRLEDEAVNEVRLKLPQGVTTLGWAALESWYTVARQRIKGGVSSQRLGLPSASRSKYHLGGSQLVSPAIIAENDEIAELDPYPDWLTANITLTSKEMLLHWAKEARQASLRFISTLQLIDACHCIPLRSVIMTVGDIGVDPETMRPKAGEQHIQLVGLLKQSLKSGWSLPVLKTVDDVTFADAESIMRPAAGSLDDEPSVSGVVLAVTCALRPRGSAGSVVWVLHLADSDVPVAFKGASNIVNRNCLCPGSPVEIVGVLKRGSVPVGGRRRDIHLAESKVSIRRLGDGHVGLKITITYVLPGGAVLGSGPHNELTLDGYRVLRSNRGSKQIVARIENSDGEYSLDGHYTI</sequence>
<dbReference type="EMBL" id="JABANO010032604">
    <property type="protein sequence ID" value="KAF4708286.1"/>
    <property type="molecule type" value="Genomic_DNA"/>
</dbReference>
<reference evidence="2 3" key="1">
    <citation type="submission" date="2020-04" db="EMBL/GenBank/DDBJ databases">
        <title>Perkinsus olseni comparative genomics.</title>
        <authorList>
            <person name="Bogema D.R."/>
        </authorList>
    </citation>
    <scope>NUCLEOTIDE SEQUENCE [LARGE SCALE GENOMIC DNA]</scope>
    <source>
        <strain evidence="2 3">ATCC PRA-207</strain>
    </source>
</reference>
<feature type="non-terminal residue" evidence="2">
    <location>
        <position position="1"/>
    </location>
</feature>
<feature type="non-terminal residue" evidence="2">
    <location>
        <position position="645"/>
    </location>
</feature>
<keyword evidence="1" id="KW-0472">Membrane</keyword>